<evidence type="ECO:0000259" key="6">
    <source>
        <dbReference type="Pfam" id="PF02826"/>
    </source>
</evidence>
<sequence length="313" mass="32985">MTMTRPGLLQLGKLSPWLESQLEQDFAVCRHFELDDPDGWVAAHGASIGAVATGGNIGIPSDLMLRLPNLGVVAVNGVGVDKVDLNLARDRGVSVTTTRGILSEDVADLAVVLTIDVLRNITGADAYVRAGKWPGGEWPLARTVTGRTFGIVGLGEIGLALAARLSPFGKVLYTGPREKPVSYDYVPDLVELARVCDVLLLTCSATPANAGMIDRAVLEALGPSGYLVNVARGSLVDEPVLIEMLRSGGIAGAGLDVFRNEPHAPGELFDLPNVVLTPHVASATVETRQRMAESVIASLREWLADAPLANAVV</sequence>
<name>A0A7X1KL71_9SPHN</name>
<dbReference type="Gene3D" id="3.40.50.720">
    <property type="entry name" value="NAD(P)-binding Rossmann-like Domain"/>
    <property type="match status" value="2"/>
</dbReference>
<evidence type="ECO:0000313" key="8">
    <source>
        <dbReference type="Proteomes" id="UP000566813"/>
    </source>
</evidence>
<dbReference type="PANTHER" id="PTHR10996">
    <property type="entry name" value="2-HYDROXYACID DEHYDROGENASE-RELATED"/>
    <property type="match status" value="1"/>
</dbReference>
<dbReference type="FunFam" id="3.40.50.720:FF:000213">
    <property type="entry name" value="Putative 2-hydroxyacid dehydrogenase"/>
    <property type="match status" value="1"/>
</dbReference>
<evidence type="ECO:0000256" key="2">
    <source>
        <dbReference type="ARBA" id="ARBA00023002"/>
    </source>
</evidence>
<dbReference type="Proteomes" id="UP000566813">
    <property type="component" value="Unassembled WGS sequence"/>
</dbReference>
<evidence type="ECO:0000256" key="3">
    <source>
        <dbReference type="ARBA" id="ARBA00023027"/>
    </source>
</evidence>
<keyword evidence="2 4" id="KW-0560">Oxidoreductase</keyword>
<dbReference type="GO" id="GO:0051287">
    <property type="term" value="F:NAD binding"/>
    <property type="evidence" value="ECO:0007669"/>
    <property type="project" value="InterPro"/>
</dbReference>
<dbReference type="EMBL" id="JACLAW010000003">
    <property type="protein sequence ID" value="MBC2664935.1"/>
    <property type="molecule type" value="Genomic_DNA"/>
</dbReference>
<dbReference type="CDD" id="cd12156">
    <property type="entry name" value="HPPR"/>
    <property type="match status" value="1"/>
</dbReference>
<reference evidence="7 8" key="1">
    <citation type="submission" date="2020-08" db="EMBL/GenBank/DDBJ databases">
        <title>The genome sequence of type strain Novosphingobium flavum NBRC 111647.</title>
        <authorList>
            <person name="Liu Y."/>
        </authorList>
    </citation>
    <scope>NUCLEOTIDE SEQUENCE [LARGE SCALE GENOMIC DNA]</scope>
    <source>
        <strain evidence="7 8">NBRC 111647</strain>
    </source>
</reference>
<protein>
    <submittedName>
        <fullName evidence="7">2-hydroxyacid dehydrogenase</fullName>
    </submittedName>
</protein>
<dbReference type="SUPFAM" id="SSF52283">
    <property type="entry name" value="Formate/glycerate dehydrogenase catalytic domain-like"/>
    <property type="match status" value="1"/>
</dbReference>
<dbReference type="RefSeq" id="WP_185663185.1">
    <property type="nucleotide sequence ID" value="NZ_JACLAW010000003.1"/>
</dbReference>
<proteinExistence type="inferred from homology"/>
<feature type="domain" description="D-isomer specific 2-hydroxyacid dehydrogenase catalytic" evidence="5">
    <location>
        <begin position="50"/>
        <end position="312"/>
    </location>
</feature>
<gene>
    <name evidence="7" type="ORF">H7F51_05345</name>
</gene>
<keyword evidence="1" id="KW-0521">NADP</keyword>
<dbReference type="GO" id="GO:0016618">
    <property type="term" value="F:hydroxypyruvate reductase [NAD(P)H] activity"/>
    <property type="evidence" value="ECO:0007669"/>
    <property type="project" value="TreeGrafter"/>
</dbReference>
<dbReference type="AlphaFoldDB" id="A0A7X1KL71"/>
<dbReference type="PANTHER" id="PTHR10996:SF178">
    <property type="entry name" value="2-HYDROXYACID DEHYDROGENASE YGL185C-RELATED"/>
    <property type="match status" value="1"/>
</dbReference>
<dbReference type="InterPro" id="IPR006139">
    <property type="entry name" value="D-isomer_2_OHA_DH_cat_dom"/>
</dbReference>
<dbReference type="GO" id="GO:0030267">
    <property type="term" value="F:glyoxylate reductase (NADPH) activity"/>
    <property type="evidence" value="ECO:0007669"/>
    <property type="project" value="TreeGrafter"/>
</dbReference>
<evidence type="ECO:0000259" key="5">
    <source>
        <dbReference type="Pfam" id="PF00389"/>
    </source>
</evidence>
<dbReference type="SUPFAM" id="SSF51735">
    <property type="entry name" value="NAD(P)-binding Rossmann-fold domains"/>
    <property type="match status" value="1"/>
</dbReference>
<feature type="domain" description="D-isomer specific 2-hydroxyacid dehydrogenase NAD-binding" evidence="6">
    <location>
        <begin position="113"/>
        <end position="281"/>
    </location>
</feature>
<dbReference type="InterPro" id="IPR006140">
    <property type="entry name" value="D-isomer_DH_NAD-bd"/>
</dbReference>
<evidence type="ECO:0000313" key="7">
    <source>
        <dbReference type="EMBL" id="MBC2664935.1"/>
    </source>
</evidence>
<comment type="caution">
    <text evidence="7">The sequence shown here is derived from an EMBL/GenBank/DDBJ whole genome shotgun (WGS) entry which is preliminary data.</text>
</comment>
<dbReference type="InterPro" id="IPR036291">
    <property type="entry name" value="NAD(P)-bd_dom_sf"/>
</dbReference>
<evidence type="ECO:0000256" key="4">
    <source>
        <dbReference type="RuleBase" id="RU003719"/>
    </source>
</evidence>
<dbReference type="Pfam" id="PF00389">
    <property type="entry name" value="2-Hacid_dh"/>
    <property type="match status" value="1"/>
</dbReference>
<evidence type="ECO:0000256" key="1">
    <source>
        <dbReference type="ARBA" id="ARBA00022857"/>
    </source>
</evidence>
<keyword evidence="3" id="KW-0520">NAD</keyword>
<dbReference type="Pfam" id="PF02826">
    <property type="entry name" value="2-Hacid_dh_C"/>
    <property type="match status" value="1"/>
</dbReference>
<accession>A0A7X1KL71</accession>
<keyword evidence="8" id="KW-1185">Reference proteome</keyword>
<dbReference type="GO" id="GO:0005829">
    <property type="term" value="C:cytosol"/>
    <property type="evidence" value="ECO:0007669"/>
    <property type="project" value="TreeGrafter"/>
</dbReference>
<comment type="similarity">
    <text evidence="4">Belongs to the D-isomer specific 2-hydroxyacid dehydrogenase family.</text>
</comment>
<dbReference type="InterPro" id="IPR050223">
    <property type="entry name" value="D-isomer_2-hydroxyacid_DH"/>
</dbReference>
<organism evidence="7 8">
    <name type="scientific">Novosphingobium flavum</name>
    <dbReference type="NCBI Taxonomy" id="1778672"/>
    <lineage>
        <taxon>Bacteria</taxon>
        <taxon>Pseudomonadati</taxon>
        <taxon>Pseudomonadota</taxon>
        <taxon>Alphaproteobacteria</taxon>
        <taxon>Sphingomonadales</taxon>
        <taxon>Sphingomonadaceae</taxon>
        <taxon>Novosphingobium</taxon>
    </lineage>
</organism>